<organism evidence="2 3">
    <name type="scientific">Paenibacillus oryzae</name>
    <dbReference type="NCBI Taxonomy" id="1844972"/>
    <lineage>
        <taxon>Bacteria</taxon>
        <taxon>Bacillati</taxon>
        <taxon>Bacillota</taxon>
        <taxon>Bacilli</taxon>
        <taxon>Bacillales</taxon>
        <taxon>Paenibacillaceae</taxon>
        <taxon>Paenibacillus</taxon>
    </lineage>
</organism>
<dbReference type="AlphaFoldDB" id="A0A1A5YJ79"/>
<dbReference type="OrthoDB" id="8795357at2"/>
<sequence length="107" mass="12477">MKLDADFIYLEDMYNDGYFPDLLVDKVKERIMEVVRFLESGSHSNEAIQNELDKMTIAINDLQEEFEEHDSEIETVARDSIGTTVEAILNSFQVDIDIETAIRERDW</sequence>
<reference evidence="2 3" key="1">
    <citation type="submission" date="2016-05" db="EMBL/GenBank/DDBJ databases">
        <title>Paenibacillus oryzae. sp. nov., isolated from the rice root.</title>
        <authorList>
            <person name="Zhang J."/>
            <person name="Zhang X."/>
        </authorList>
    </citation>
    <scope>NUCLEOTIDE SEQUENCE [LARGE SCALE GENOMIC DNA]</scope>
    <source>
        <strain evidence="2 3">1DrF-4</strain>
    </source>
</reference>
<proteinExistence type="predicted"/>
<dbReference type="RefSeq" id="WP_068682965.1">
    <property type="nucleotide sequence ID" value="NZ_LYPA01000054.1"/>
</dbReference>
<accession>A0A1A5YJ79</accession>
<feature type="coiled-coil region" evidence="1">
    <location>
        <begin position="45"/>
        <end position="79"/>
    </location>
</feature>
<dbReference type="InterPro" id="IPR043767">
    <property type="entry name" value="DUF5713"/>
</dbReference>
<name>A0A1A5YJ79_9BACL</name>
<evidence type="ECO:0000313" key="3">
    <source>
        <dbReference type="Proteomes" id="UP000092024"/>
    </source>
</evidence>
<dbReference type="STRING" id="1844972.A7K91_13865"/>
<dbReference type="EMBL" id="LYPA01000054">
    <property type="protein sequence ID" value="OBR65662.1"/>
    <property type="molecule type" value="Genomic_DNA"/>
</dbReference>
<protein>
    <submittedName>
        <fullName evidence="2">Uncharacterized protein</fullName>
    </submittedName>
</protein>
<evidence type="ECO:0000313" key="2">
    <source>
        <dbReference type="EMBL" id="OBR65662.1"/>
    </source>
</evidence>
<keyword evidence="3" id="KW-1185">Reference proteome</keyword>
<comment type="caution">
    <text evidence="2">The sequence shown here is derived from an EMBL/GenBank/DDBJ whole genome shotgun (WGS) entry which is preliminary data.</text>
</comment>
<gene>
    <name evidence="2" type="ORF">A7K91_13865</name>
</gene>
<keyword evidence="1" id="KW-0175">Coiled coil</keyword>
<dbReference type="Pfam" id="PF18977">
    <property type="entry name" value="DUF5713"/>
    <property type="match status" value="1"/>
</dbReference>
<dbReference type="Proteomes" id="UP000092024">
    <property type="component" value="Unassembled WGS sequence"/>
</dbReference>
<evidence type="ECO:0000256" key="1">
    <source>
        <dbReference type="SAM" id="Coils"/>
    </source>
</evidence>